<feature type="domain" description="Peptidase M12A" evidence="8">
    <location>
        <begin position="41"/>
        <end position="242"/>
    </location>
</feature>
<evidence type="ECO:0000256" key="2">
    <source>
        <dbReference type="ARBA" id="ARBA00022723"/>
    </source>
</evidence>
<evidence type="ECO:0000256" key="7">
    <source>
        <dbReference type="RuleBase" id="RU361183"/>
    </source>
</evidence>
<dbReference type="SMART" id="SM00235">
    <property type="entry name" value="ZnMc"/>
    <property type="match status" value="1"/>
</dbReference>
<organism evidence="9 10">
    <name type="scientific">Temnothorax curvispinosus</name>
    <dbReference type="NCBI Taxonomy" id="300111"/>
    <lineage>
        <taxon>Eukaryota</taxon>
        <taxon>Metazoa</taxon>
        <taxon>Ecdysozoa</taxon>
        <taxon>Arthropoda</taxon>
        <taxon>Hexapoda</taxon>
        <taxon>Insecta</taxon>
        <taxon>Pterygota</taxon>
        <taxon>Neoptera</taxon>
        <taxon>Endopterygota</taxon>
        <taxon>Hymenoptera</taxon>
        <taxon>Apocrita</taxon>
        <taxon>Aculeata</taxon>
        <taxon>Formicoidea</taxon>
        <taxon>Formicidae</taxon>
        <taxon>Myrmicinae</taxon>
        <taxon>Temnothorax</taxon>
    </lineage>
</organism>
<evidence type="ECO:0000256" key="6">
    <source>
        <dbReference type="PROSITE-ProRule" id="PRU01211"/>
    </source>
</evidence>
<gene>
    <name evidence="10" type="primary">LOC112460509</name>
</gene>
<feature type="binding site" evidence="6">
    <location>
        <position position="148"/>
    </location>
    <ligand>
        <name>Zn(2+)</name>
        <dbReference type="ChEBI" id="CHEBI:29105"/>
        <note>catalytic</note>
    </ligand>
</feature>
<keyword evidence="1 6" id="KW-0645">Protease</keyword>
<name>A0A6J1QIH0_9HYME</name>
<sequence length="269" mass="31713">MTPEMETGDRVAHWKKEMKVNPEELGNYLEGDIMLTEDHQEHINYWPDVIIPTIFSGDFNQNEVIRILDAMETIHRNTCIRFKTIYMKNELNWRDERGYIIITSKKTGCWCQGIGKIDSGQQINLQTPACTRTHTIIHELLHALGLDHEHNRVDRDLYVMINWTNISEDMHYKHHNFYMRKTNYTLGLPYDYDSIMHYSPYAFAKYPNLTTITTKAPNKSIGEAKILSKLDILKINIMCNCSRYLRKEDIDKVNNWINKDLVCQKKIVN</sequence>
<dbReference type="GO" id="GO:0004222">
    <property type="term" value="F:metalloendopeptidase activity"/>
    <property type="evidence" value="ECO:0007669"/>
    <property type="project" value="UniProtKB-UniRule"/>
</dbReference>
<dbReference type="PROSITE" id="PS51864">
    <property type="entry name" value="ASTACIN"/>
    <property type="match status" value="1"/>
</dbReference>
<evidence type="ECO:0000256" key="1">
    <source>
        <dbReference type="ARBA" id="ARBA00022670"/>
    </source>
</evidence>
<dbReference type="EC" id="3.4.24.-" evidence="7"/>
<comment type="cofactor">
    <cofactor evidence="6 7">
        <name>Zn(2+)</name>
        <dbReference type="ChEBI" id="CHEBI:29105"/>
    </cofactor>
    <text evidence="6 7">Binds 1 zinc ion per subunit.</text>
</comment>
<dbReference type="InterPro" id="IPR024079">
    <property type="entry name" value="MetalloPept_cat_dom_sf"/>
</dbReference>
<reference evidence="10" key="1">
    <citation type="submission" date="2025-08" db="UniProtKB">
        <authorList>
            <consortium name="RefSeq"/>
        </authorList>
    </citation>
    <scope>IDENTIFICATION</scope>
    <source>
        <tissue evidence="10">Whole body</tissue>
    </source>
</reference>
<evidence type="ECO:0000256" key="5">
    <source>
        <dbReference type="ARBA" id="ARBA00023049"/>
    </source>
</evidence>
<evidence type="ECO:0000256" key="3">
    <source>
        <dbReference type="ARBA" id="ARBA00022801"/>
    </source>
</evidence>
<keyword evidence="5 6" id="KW-0482">Metalloprotease</keyword>
<evidence type="ECO:0000256" key="4">
    <source>
        <dbReference type="ARBA" id="ARBA00022833"/>
    </source>
</evidence>
<accession>A0A6J1QIH0</accession>
<dbReference type="GO" id="GO:0006508">
    <property type="term" value="P:proteolysis"/>
    <property type="evidence" value="ECO:0007669"/>
    <property type="project" value="UniProtKB-KW"/>
</dbReference>
<dbReference type="GO" id="GO:0008270">
    <property type="term" value="F:zinc ion binding"/>
    <property type="evidence" value="ECO:0007669"/>
    <property type="project" value="UniProtKB-UniRule"/>
</dbReference>
<feature type="binding site" evidence="6">
    <location>
        <position position="142"/>
    </location>
    <ligand>
        <name>Zn(2+)</name>
        <dbReference type="ChEBI" id="CHEBI:29105"/>
        <note>catalytic</note>
    </ligand>
</feature>
<feature type="binding site" evidence="6">
    <location>
        <position position="138"/>
    </location>
    <ligand>
        <name>Zn(2+)</name>
        <dbReference type="ChEBI" id="CHEBI:29105"/>
        <note>catalytic</note>
    </ligand>
</feature>
<keyword evidence="4 6" id="KW-0862">Zinc</keyword>
<dbReference type="Gene3D" id="3.40.390.10">
    <property type="entry name" value="Collagenase (Catalytic Domain)"/>
    <property type="match status" value="1"/>
</dbReference>
<protein>
    <recommendedName>
        <fullName evidence="7">Metalloendopeptidase</fullName>
        <ecNumber evidence="7">3.4.24.-</ecNumber>
    </recommendedName>
</protein>
<dbReference type="GeneID" id="112460509"/>
<dbReference type="Pfam" id="PF01400">
    <property type="entry name" value="Astacin"/>
    <property type="match status" value="1"/>
</dbReference>
<dbReference type="PRINTS" id="PR00480">
    <property type="entry name" value="ASTACIN"/>
</dbReference>
<dbReference type="InterPro" id="IPR001506">
    <property type="entry name" value="Peptidase_M12A"/>
</dbReference>
<evidence type="ECO:0000313" key="9">
    <source>
        <dbReference type="Proteomes" id="UP000504618"/>
    </source>
</evidence>
<dbReference type="RefSeq" id="XP_024880981.1">
    <property type="nucleotide sequence ID" value="XM_025025213.1"/>
</dbReference>
<proteinExistence type="predicted"/>
<dbReference type="AlphaFoldDB" id="A0A6J1QIH0"/>
<evidence type="ECO:0000259" key="8">
    <source>
        <dbReference type="PROSITE" id="PS51864"/>
    </source>
</evidence>
<dbReference type="PANTHER" id="PTHR10127:SF780">
    <property type="entry name" value="METALLOENDOPEPTIDASE"/>
    <property type="match status" value="1"/>
</dbReference>
<comment type="caution">
    <text evidence="6">Lacks conserved residue(s) required for the propagation of feature annotation.</text>
</comment>
<dbReference type="OrthoDB" id="291007at2759"/>
<keyword evidence="2 6" id="KW-0479">Metal-binding</keyword>
<keyword evidence="3 6" id="KW-0378">Hydrolase</keyword>
<dbReference type="SUPFAM" id="SSF55486">
    <property type="entry name" value="Metalloproteases ('zincins'), catalytic domain"/>
    <property type="match status" value="1"/>
</dbReference>
<feature type="active site" evidence="6">
    <location>
        <position position="139"/>
    </location>
</feature>
<dbReference type="PANTHER" id="PTHR10127">
    <property type="entry name" value="DISCOIDIN, CUB, EGF, LAMININ , AND ZINC METALLOPROTEASE DOMAIN CONTAINING"/>
    <property type="match status" value="1"/>
</dbReference>
<keyword evidence="9" id="KW-1185">Reference proteome</keyword>
<dbReference type="InterPro" id="IPR006026">
    <property type="entry name" value="Peptidase_Metallo"/>
</dbReference>
<dbReference type="Proteomes" id="UP000504618">
    <property type="component" value="Unplaced"/>
</dbReference>
<evidence type="ECO:0000313" key="10">
    <source>
        <dbReference type="RefSeq" id="XP_024880981.1"/>
    </source>
</evidence>